<evidence type="ECO:0008006" key="7">
    <source>
        <dbReference type="Google" id="ProtNLM"/>
    </source>
</evidence>
<dbReference type="GO" id="GO:0005975">
    <property type="term" value="P:carbohydrate metabolic process"/>
    <property type="evidence" value="ECO:0007669"/>
    <property type="project" value="InterPro"/>
</dbReference>
<dbReference type="Gene3D" id="3.20.20.80">
    <property type="entry name" value="Glycosidases"/>
    <property type="match status" value="1"/>
</dbReference>
<sequence>MGPKSEKIKDRSSGEVANDQYHRYKEDVGIMKEMGLDAYRFSISWSRLLPNGKLSGGVNNEGVQYYKNLINELLANGLRPFVTLFHWDTPQALEDEYGGFLSPQIVNPFQDFAELCFKEFGDKVKHWTTLNEPHTYSVNGYATGGMAPGRCSAWKNPNCTGGDSGTEPYLVSHHLLLAHAAAVELYRRKYQANQKGLIGITVNTGWFVPLSDTKRDQDAAQRAMDFNYGWFMDPLTYGDYPQIMRSLVGNRLPKFTKGQSKMLRESFDFLGLNYYSGGYAADVLVKPDAKQPSYTTDSLASVTSERNGVPIGPVAASSWLLVFPQGFLDLLLYTKKKYKNPIIYITENGWDEENDPTWSLEKALADNKRIEYFDLHLQKLHLAIKQGVKVKGYFAWSLLDNFEWADGYTVRFGIIYVDFKNGLKRHLKLSAHWFKNFLKKRNKRKTSSHKMNS</sequence>
<dbReference type="InterPro" id="IPR017853">
    <property type="entry name" value="GH"/>
</dbReference>
<dbReference type="InterPro" id="IPR001360">
    <property type="entry name" value="Glyco_hydro_1"/>
</dbReference>
<evidence type="ECO:0000256" key="1">
    <source>
        <dbReference type="ARBA" id="ARBA00010838"/>
    </source>
</evidence>
<keyword evidence="6" id="KW-1185">Reference proteome</keyword>
<evidence type="ECO:0000256" key="2">
    <source>
        <dbReference type="ARBA" id="ARBA00022801"/>
    </source>
</evidence>
<organism evidence="5 6">
    <name type="scientific">Rubus argutus</name>
    <name type="common">Southern blackberry</name>
    <dbReference type="NCBI Taxonomy" id="59490"/>
    <lineage>
        <taxon>Eukaryota</taxon>
        <taxon>Viridiplantae</taxon>
        <taxon>Streptophyta</taxon>
        <taxon>Embryophyta</taxon>
        <taxon>Tracheophyta</taxon>
        <taxon>Spermatophyta</taxon>
        <taxon>Magnoliopsida</taxon>
        <taxon>eudicotyledons</taxon>
        <taxon>Gunneridae</taxon>
        <taxon>Pentapetalae</taxon>
        <taxon>rosids</taxon>
        <taxon>fabids</taxon>
        <taxon>Rosales</taxon>
        <taxon>Rosaceae</taxon>
        <taxon>Rosoideae</taxon>
        <taxon>Rosoideae incertae sedis</taxon>
        <taxon>Rubus</taxon>
    </lineage>
</organism>
<keyword evidence="2" id="KW-0378">Hydrolase</keyword>
<comment type="similarity">
    <text evidence="1 4">Belongs to the glycosyl hydrolase 1 family.</text>
</comment>
<keyword evidence="3" id="KW-0326">Glycosidase</keyword>
<name>A0AAW1XXF6_RUBAR</name>
<dbReference type="PANTHER" id="PTHR10353">
    <property type="entry name" value="GLYCOSYL HYDROLASE"/>
    <property type="match status" value="1"/>
</dbReference>
<evidence type="ECO:0000256" key="3">
    <source>
        <dbReference type="ARBA" id="ARBA00023295"/>
    </source>
</evidence>
<dbReference type="Pfam" id="PF00232">
    <property type="entry name" value="Glyco_hydro_1"/>
    <property type="match status" value="1"/>
</dbReference>
<dbReference type="EMBL" id="JBEDUW010000003">
    <property type="protein sequence ID" value="KAK9941269.1"/>
    <property type="molecule type" value="Genomic_DNA"/>
</dbReference>
<accession>A0AAW1XXF6</accession>
<proteinExistence type="inferred from homology"/>
<dbReference type="SUPFAM" id="SSF51445">
    <property type="entry name" value="(Trans)glycosidases"/>
    <property type="match status" value="1"/>
</dbReference>
<dbReference type="GO" id="GO:0008422">
    <property type="term" value="F:beta-glucosidase activity"/>
    <property type="evidence" value="ECO:0007669"/>
    <property type="project" value="TreeGrafter"/>
</dbReference>
<dbReference type="AlphaFoldDB" id="A0AAW1XXF6"/>
<gene>
    <name evidence="5" type="ORF">M0R45_017882</name>
</gene>
<dbReference type="PANTHER" id="PTHR10353:SF137">
    <property type="entry name" value="MYROSINASE 3-RELATED"/>
    <property type="match status" value="1"/>
</dbReference>
<dbReference type="FunFam" id="3.20.20.80:FF:000020">
    <property type="entry name" value="Beta-glucosidase 12"/>
    <property type="match status" value="1"/>
</dbReference>
<comment type="caution">
    <text evidence="5">The sequence shown here is derived from an EMBL/GenBank/DDBJ whole genome shotgun (WGS) entry which is preliminary data.</text>
</comment>
<protein>
    <recommendedName>
        <fullName evidence="7">Beta-glucosidase 12-like</fullName>
    </recommendedName>
</protein>
<evidence type="ECO:0000256" key="4">
    <source>
        <dbReference type="RuleBase" id="RU003690"/>
    </source>
</evidence>
<dbReference type="Proteomes" id="UP001457282">
    <property type="component" value="Unassembled WGS sequence"/>
</dbReference>
<evidence type="ECO:0000313" key="6">
    <source>
        <dbReference type="Proteomes" id="UP001457282"/>
    </source>
</evidence>
<reference evidence="5 6" key="1">
    <citation type="journal article" date="2023" name="G3 (Bethesda)">
        <title>A chromosome-length genome assembly and annotation of blackberry (Rubus argutus, cv. 'Hillquist').</title>
        <authorList>
            <person name="Bruna T."/>
            <person name="Aryal R."/>
            <person name="Dudchenko O."/>
            <person name="Sargent D.J."/>
            <person name="Mead D."/>
            <person name="Buti M."/>
            <person name="Cavallini A."/>
            <person name="Hytonen T."/>
            <person name="Andres J."/>
            <person name="Pham M."/>
            <person name="Weisz D."/>
            <person name="Mascagni F."/>
            <person name="Usai G."/>
            <person name="Natali L."/>
            <person name="Bassil N."/>
            <person name="Fernandez G.E."/>
            <person name="Lomsadze A."/>
            <person name="Armour M."/>
            <person name="Olukolu B."/>
            <person name="Poorten T."/>
            <person name="Britton C."/>
            <person name="Davik J."/>
            <person name="Ashrafi H."/>
            <person name="Aiden E.L."/>
            <person name="Borodovsky M."/>
            <person name="Worthington M."/>
        </authorList>
    </citation>
    <scope>NUCLEOTIDE SEQUENCE [LARGE SCALE GENOMIC DNA]</scope>
    <source>
        <strain evidence="5">PI 553951</strain>
    </source>
</reference>
<evidence type="ECO:0000313" key="5">
    <source>
        <dbReference type="EMBL" id="KAK9941269.1"/>
    </source>
</evidence>
<dbReference type="PRINTS" id="PR00131">
    <property type="entry name" value="GLHYDRLASE1"/>
</dbReference>